<evidence type="ECO:0000259" key="2">
    <source>
        <dbReference type="PROSITE" id="PS51819"/>
    </source>
</evidence>
<keyword evidence="4" id="KW-1185">Reference proteome</keyword>
<protein>
    <submittedName>
        <fullName evidence="3">Glyoxalase/Bleomycin resistance protein/Dihydroxybiphenyl dioxygenase</fullName>
    </submittedName>
</protein>
<dbReference type="SUPFAM" id="SSF54593">
    <property type="entry name" value="Glyoxalase/Bleomycin resistance protein/Dihydroxybiphenyl dioxygenase"/>
    <property type="match status" value="1"/>
</dbReference>
<evidence type="ECO:0000313" key="3">
    <source>
        <dbReference type="EMBL" id="KAF2242266.1"/>
    </source>
</evidence>
<sequence length="201" mass="22605">MSTIPSLSSLPSNPKVISPTTLAHVVLQTPQLEKMRHFYTTFLGGHVVHSAPFLVFITYDEEHHRIALLSQPHITAKAPSTAGLHHIAFTFPNLSALLTAYMQRKKHGIEPAWCVNHGPTSSIYYKDPDGNSIETQVDNFERVEDATEYMKGPAFEKNPIGVAFVPEEWIERLRNGESEEALMQRDDKDLERTLLEGDVIV</sequence>
<organism evidence="3 4">
    <name type="scientific">Trematosphaeria pertusa</name>
    <dbReference type="NCBI Taxonomy" id="390896"/>
    <lineage>
        <taxon>Eukaryota</taxon>
        <taxon>Fungi</taxon>
        <taxon>Dikarya</taxon>
        <taxon>Ascomycota</taxon>
        <taxon>Pezizomycotina</taxon>
        <taxon>Dothideomycetes</taxon>
        <taxon>Pleosporomycetidae</taxon>
        <taxon>Pleosporales</taxon>
        <taxon>Massarineae</taxon>
        <taxon>Trematosphaeriaceae</taxon>
        <taxon>Trematosphaeria</taxon>
    </lineage>
</organism>
<dbReference type="AlphaFoldDB" id="A0A6A6HW14"/>
<dbReference type="GO" id="GO:0051213">
    <property type="term" value="F:dioxygenase activity"/>
    <property type="evidence" value="ECO:0007669"/>
    <property type="project" value="UniProtKB-KW"/>
</dbReference>
<dbReference type="Gene3D" id="3.10.180.10">
    <property type="entry name" value="2,3-Dihydroxybiphenyl 1,2-Dioxygenase, domain 1"/>
    <property type="match status" value="1"/>
</dbReference>
<dbReference type="InterPro" id="IPR004360">
    <property type="entry name" value="Glyas_Fos-R_dOase_dom"/>
</dbReference>
<evidence type="ECO:0000256" key="1">
    <source>
        <dbReference type="ARBA" id="ARBA00010363"/>
    </source>
</evidence>
<accession>A0A6A6HW14</accession>
<gene>
    <name evidence="3" type="ORF">BU26DRAFT_157767</name>
</gene>
<dbReference type="InterPro" id="IPR029068">
    <property type="entry name" value="Glyas_Bleomycin-R_OHBP_Dase"/>
</dbReference>
<dbReference type="InterPro" id="IPR050383">
    <property type="entry name" value="GlyoxalaseI/FosfomycinResist"/>
</dbReference>
<dbReference type="OrthoDB" id="5371818at2759"/>
<reference evidence="3" key="1">
    <citation type="journal article" date="2020" name="Stud. Mycol.">
        <title>101 Dothideomycetes genomes: a test case for predicting lifestyles and emergence of pathogens.</title>
        <authorList>
            <person name="Haridas S."/>
            <person name="Albert R."/>
            <person name="Binder M."/>
            <person name="Bloem J."/>
            <person name="Labutti K."/>
            <person name="Salamov A."/>
            <person name="Andreopoulos B."/>
            <person name="Baker S."/>
            <person name="Barry K."/>
            <person name="Bills G."/>
            <person name="Bluhm B."/>
            <person name="Cannon C."/>
            <person name="Castanera R."/>
            <person name="Culley D."/>
            <person name="Daum C."/>
            <person name="Ezra D."/>
            <person name="Gonzalez J."/>
            <person name="Henrissat B."/>
            <person name="Kuo A."/>
            <person name="Liang C."/>
            <person name="Lipzen A."/>
            <person name="Lutzoni F."/>
            <person name="Magnuson J."/>
            <person name="Mondo S."/>
            <person name="Nolan M."/>
            <person name="Ohm R."/>
            <person name="Pangilinan J."/>
            <person name="Park H.-J."/>
            <person name="Ramirez L."/>
            <person name="Alfaro M."/>
            <person name="Sun H."/>
            <person name="Tritt A."/>
            <person name="Yoshinaga Y."/>
            <person name="Zwiers L.-H."/>
            <person name="Turgeon B."/>
            <person name="Goodwin S."/>
            <person name="Spatafora J."/>
            <person name="Crous P."/>
            <person name="Grigoriev I."/>
        </authorList>
    </citation>
    <scope>NUCLEOTIDE SEQUENCE</scope>
    <source>
        <strain evidence="3">CBS 122368</strain>
    </source>
</reference>
<dbReference type="Proteomes" id="UP000800094">
    <property type="component" value="Unassembled WGS sequence"/>
</dbReference>
<dbReference type="PANTHER" id="PTHR21366:SF14">
    <property type="entry name" value="GLYOXALASE DOMAIN-CONTAINING PROTEIN 5"/>
    <property type="match status" value="1"/>
</dbReference>
<comment type="similarity">
    <text evidence="1">Belongs to the glyoxalase I family.</text>
</comment>
<dbReference type="PANTHER" id="PTHR21366">
    <property type="entry name" value="GLYOXALASE FAMILY PROTEIN"/>
    <property type="match status" value="1"/>
</dbReference>
<dbReference type="EMBL" id="ML987208">
    <property type="protein sequence ID" value="KAF2242266.1"/>
    <property type="molecule type" value="Genomic_DNA"/>
</dbReference>
<dbReference type="GeneID" id="54573415"/>
<dbReference type="RefSeq" id="XP_033677270.1">
    <property type="nucleotide sequence ID" value="XM_033820085.1"/>
</dbReference>
<dbReference type="PROSITE" id="PS51819">
    <property type="entry name" value="VOC"/>
    <property type="match status" value="1"/>
</dbReference>
<dbReference type="InterPro" id="IPR037523">
    <property type="entry name" value="VOC_core"/>
</dbReference>
<evidence type="ECO:0000313" key="4">
    <source>
        <dbReference type="Proteomes" id="UP000800094"/>
    </source>
</evidence>
<name>A0A6A6HW14_9PLEO</name>
<keyword evidence="3" id="KW-0560">Oxidoreductase</keyword>
<feature type="domain" description="VOC" evidence="2">
    <location>
        <begin position="21"/>
        <end position="138"/>
    </location>
</feature>
<proteinExistence type="inferred from homology"/>
<keyword evidence="3" id="KW-0223">Dioxygenase</keyword>
<dbReference type="Pfam" id="PF00903">
    <property type="entry name" value="Glyoxalase"/>
    <property type="match status" value="1"/>
</dbReference>